<dbReference type="CDD" id="cd02440">
    <property type="entry name" value="AdoMet_MTases"/>
    <property type="match status" value="1"/>
</dbReference>
<dbReference type="EMBL" id="JBHUHP010000008">
    <property type="protein sequence ID" value="MFD2091423.1"/>
    <property type="molecule type" value="Genomic_DNA"/>
</dbReference>
<name>A0ABW4XAD8_9ACTN</name>
<evidence type="ECO:0000313" key="3">
    <source>
        <dbReference type="Proteomes" id="UP001597402"/>
    </source>
</evidence>
<dbReference type="Gene3D" id="3.40.50.150">
    <property type="entry name" value="Vaccinia Virus protein VP39"/>
    <property type="match status" value="1"/>
</dbReference>
<dbReference type="Pfam" id="PF08241">
    <property type="entry name" value="Methyltransf_11"/>
    <property type="match status" value="1"/>
</dbReference>
<evidence type="ECO:0000313" key="2">
    <source>
        <dbReference type="EMBL" id="MFD2091423.1"/>
    </source>
</evidence>
<organism evidence="2 3">
    <name type="scientific">Blastococcus deserti</name>
    <dbReference type="NCBI Taxonomy" id="2259033"/>
    <lineage>
        <taxon>Bacteria</taxon>
        <taxon>Bacillati</taxon>
        <taxon>Actinomycetota</taxon>
        <taxon>Actinomycetes</taxon>
        <taxon>Geodermatophilales</taxon>
        <taxon>Geodermatophilaceae</taxon>
        <taxon>Blastococcus</taxon>
    </lineage>
</organism>
<evidence type="ECO:0000259" key="1">
    <source>
        <dbReference type="Pfam" id="PF08241"/>
    </source>
</evidence>
<comment type="caution">
    <text evidence="2">The sequence shown here is derived from an EMBL/GenBank/DDBJ whole genome shotgun (WGS) entry which is preliminary data.</text>
</comment>
<dbReference type="SUPFAM" id="SSF53335">
    <property type="entry name" value="S-adenosyl-L-methionine-dependent methyltransferases"/>
    <property type="match status" value="1"/>
</dbReference>
<dbReference type="PANTHER" id="PTHR43861">
    <property type="entry name" value="TRANS-ACONITATE 2-METHYLTRANSFERASE-RELATED"/>
    <property type="match status" value="1"/>
</dbReference>
<dbReference type="RefSeq" id="WP_376873693.1">
    <property type="nucleotide sequence ID" value="NZ_JBHUHP010000008.1"/>
</dbReference>
<dbReference type="GO" id="GO:0061542">
    <property type="term" value="F:3-demethylubiquinol 3-O-methyltransferase activity"/>
    <property type="evidence" value="ECO:0007669"/>
    <property type="project" value="UniProtKB-EC"/>
</dbReference>
<dbReference type="InterPro" id="IPR013216">
    <property type="entry name" value="Methyltransf_11"/>
</dbReference>
<gene>
    <name evidence="2" type="ORF">ACFSHS_07515</name>
</gene>
<accession>A0ABW4XAD8</accession>
<dbReference type="InterPro" id="IPR029063">
    <property type="entry name" value="SAM-dependent_MTases_sf"/>
</dbReference>
<protein>
    <submittedName>
        <fullName evidence="2">Class I SAM-dependent methyltransferase</fullName>
        <ecNumber evidence="2">2.1.1.222</ecNumber>
        <ecNumber evidence="2">2.1.1.64</ecNumber>
    </submittedName>
</protein>
<dbReference type="EC" id="2.1.1.222" evidence="2"/>
<dbReference type="Proteomes" id="UP001597402">
    <property type="component" value="Unassembled WGS sequence"/>
</dbReference>
<proteinExistence type="predicted"/>
<dbReference type="EC" id="2.1.1.64" evidence="2"/>
<keyword evidence="2" id="KW-0489">Methyltransferase</keyword>
<feature type="domain" description="Methyltransferase type 11" evidence="1">
    <location>
        <begin position="30"/>
        <end position="110"/>
    </location>
</feature>
<dbReference type="GO" id="GO:0102208">
    <property type="term" value="F:2-polyprenyl-6-hydroxyphenol methylase activity"/>
    <property type="evidence" value="ECO:0007669"/>
    <property type="project" value="UniProtKB-EC"/>
</dbReference>
<keyword evidence="3" id="KW-1185">Reference proteome</keyword>
<keyword evidence="2" id="KW-0808">Transferase</keyword>
<dbReference type="GO" id="GO:0032259">
    <property type="term" value="P:methylation"/>
    <property type="evidence" value="ECO:0007669"/>
    <property type="project" value="UniProtKB-KW"/>
</dbReference>
<reference evidence="3" key="1">
    <citation type="journal article" date="2019" name="Int. J. Syst. Evol. Microbiol.">
        <title>The Global Catalogue of Microorganisms (GCM) 10K type strain sequencing project: providing services to taxonomists for standard genome sequencing and annotation.</title>
        <authorList>
            <consortium name="The Broad Institute Genomics Platform"/>
            <consortium name="The Broad Institute Genome Sequencing Center for Infectious Disease"/>
            <person name="Wu L."/>
            <person name="Ma J."/>
        </authorList>
    </citation>
    <scope>NUCLEOTIDE SEQUENCE [LARGE SCALE GENOMIC DNA]</scope>
    <source>
        <strain evidence="3">JCM 3338</strain>
    </source>
</reference>
<sequence>MDGEGPRGWAAPLYAAVLDVTEVGPATTLLDLGCGDGLFARAATDRGAQVTGVDLDRNAVARAAVEVPEATFLVRNAQDPPPGPFDVVVAVQLLMHVADPVGVLGRAGRVGGVVAATVWGRERECDLRVLGEALAPWLGPLGRVPGPPVREPARLRAMAERAGLVVERLDEVVCPFDYADEDELLGPLFDSALGRAVGRRAGPVAVREAVLERLEPYRTAPGGYRLENVFRVLVARRYG</sequence>